<dbReference type="GO" id="GO:0030246">
    <property type="term" value="F:carbohydrate binding"/>
    <property type="evidence" value="ECO:0007669"/>
    <property type="project" value="UniProtKB-KW"/>
</dbReference>
<evidence type="ECO:0000259" key="4">
    <source>
        <dbReference type="PROSITE" id="PS50041"/>
    </source>
</evidence>
<dbReference type="AlphaFoldDB" id="A0A667WAB8"/>
<keyword evidence="6" id="KW-1185">Reference proteome</keyword>
<dbReference type="PROSITE" id="PS50041">
    <property type="entry name" value="C_TYPE_LECTIN_2"/>
    <property type="match status" value="1"/>
</dbReference>
<evidence type="ECO:0000256" key="3">
    <source>
        <dbReference type="SAM" id="MobiDB-lite"/>
    </source>
</evidence>
<feature type="coiled-coil region" evidence="2">
    <location>
        <begin position="194"/>
        <end position="228"/>
    </location>
</feature>
<dbReference type="InterPro" id="IPR016186">
    <property type="entry name" value="C-type_lectin-like/link_sf"/>
</dbReference>
<dbReference type="SMART" id="SM00034">
    <property type="entry name" value="CLECT"/>
    <property type="match status" value="1"/>
</dbReference>
<dbReference type="InterPro" id="IPR001304">
    <property type="entry name" value="C-type_lectin-like"/>
</dbReference>
<proteinExistence type="predicted"/>
<sequence length="452" mass="52010">MLASQSDSPVTSMDTDDRVNDKKPLIKDGSKFQFSESPVSLSLYSLGQIFQCFSSLDNKTERDQQIRYKDLAKEKDNTDENLLTALREKRELNGLMKRSQDRKDYLTTLTTRLQTNINRLIKEKSDLKSSQGQLQITNNELKKQTNQLKDSQTLLQNQKDTLSKAIDSAQTKISSVMTERGTLQTTFNTTMKQKDDLQNKCNNLTSSNQQLQDKQNTLVKKVEQLEASYSSVTSEKDKLHSSHLNLTKERDNLQASYDLVVRGRDELKDSVDILADERDQLKINYDNTVQEIQWIKKMLSNLTAEKTNLQNKIETLNSTIKDVTCPANWKKFQNSCYYTLKGSKKTWAESREYCQNQFADLLIINSPEEMEFINGLYPSGKDVWIGLTDEGVEGNWKWVNGKSLTTTYWASGQPNSYNGKDQDCGEFTHRTGRFGDWNDEICDRSQEWICEK</sequence>
<dbReference type="InParanoid" id="A0A667WAB8"/>
<dbReference type="InterPro" id="IPR033989">
    <property type="entry name" value="CD209-like_CTLD"/>
</dbReference>
<evidence type="ECO:0000313" key="6">
    <source>
        <dbReference type="Proteomes" id="UP000472263"/>
    </source>
</evidence>
<dbReference type="Gene3D" id="3.10.100.10">
    <property type="entry name" value="Mannose-Binding Protein A, subunit A"/>
    <property type="match status" value="1"/>
</dbReference>
<reference evidence="5" key="1">
    <citation type="submission" date="2019-06" db="EMBL/GenBank/DDBJ databases">
        <authorList>
            <consortium name="Wellcome Sanger Institute Data Sharing"/>
        </authorList>
    </citation>
    <scope>NUCLEOTIDE SEQUENCE [LARGE SCALE GENOMIC DNA]</scope>
</reference>
<dbReference type="InterPro" id="IPR016187">
    <property type="entry name" value="CTDL_fold"/>
</dbReference>
<keyword evidence="2" id="KW-0175">Coiled coil</keyword>
<dbReference type="GeneTree" id="ENSGT01020000230338"/>
<gene>
    <name evidence="5" type="primary">LOC115368891</name>
</gene>
<accession>A0A667WAB8</accession>
<dbReference type="SUPFAM" id="SSF90257">
    <property type="entry name" value="Myosin rod fragments"/>
    <property type="match status" value="1"/>
</dbReference>
<name>A0A667WAB8_9TELE</name>
<dbReference type="PANTHER" id="PTHR22803">
    <property type="entry name" value="MANNOSE, PHOSPHOLIPASE, LECTIN RECEPTOR RELATED"/>
    <property type="match status" value="1"/>
</dbReference>
<feature type="region of interest" description="Disordered" evidence="3">
    <location>
        <begin position="1"/>
        <end position="24"/>
    </location>
</feature>
<dbReference type="Proteomes" id="UP000472263">
    <property type="component" value="Chromosome 1"/>
</dbReference>
<dbReference type="SUPFAM" id="SSF56436">
    <property type="entry name" value="C-type lectin-like"/>
    <property type="match status" value="1"/>
</dbReference>
<dbReference type="Gene3D" id="1.20.5.400">
    <property type="match status" value="3"/>
</dbReference>
<keyword evidence="1" id="KW-0430">Lectin</keyword>
<evidence type="ECO:0000256" key="2">
    <source>
        <dbReference type="SAM" id="Coils"/>
    </source>
</evidence>
<feature type="domain" description="C-type lectin" evidence="4">
    <location>
        <begin position="332"/>
        <end position="451"/>
    </location>
</feature>
<feature type="coiled-coil region" evidence="2">
    <location>
        <begin position="127"/>
        <end position="161"/>
    </location>
</feature>
<evidence type="ECO:0000313" key="5">
    <source>
        <dbReference type="Ensembl" id="ENSMMDP00005001465.1"/>
    </source>
</evidence>
<feature type="compositionally biased region" description="Basic and acidic residues" evidence="3">
    <location>
        <begin position="15"/>
        <end position="24"/>
    </location>
</feature>
<dbReference type="Pfam" id="PF00059">
    <property type="entry name" value="Lectin_C"/>
    <property type="match status" value="1"/>
</dbReference>
<dbReference type="CDD" id="cd03590">
    <property type="entry name" value="CLECT_DC-SIGN_like"/>
    <property type="match status" value="1"/>
</dbReference>
<dbReference type="InterPro" id="IPR050111">
    <property type="entry name" value="C-type_lectin/snaclec_domain"/>
</dbReference>
<dbReference type="Ensembl" id="ENSMMDT00005001495.1">
    <property type="protein sequence ID" value="ENSMMDP00005001465.1"/>
    <property type="gene ID" value="ENSMMDG00005000831.1"/>
</dbReference>
<protein>
    <recommendedName>
        <fullName evidence="4">C-type lectin domain-containing protein</fullName>
    </recommendedName>
</protein>
<reference evidence="5" key="2">
    <citation type="submission" date="2025-08" db="UniProtKB">
        <authorList>
            <consortium name="Ensembl"/>
        </authorList>
    </citation>
    <scope>IDENTIFICATION</scope>
</reference>
<feature type="compositionally biased region" description="Polar residues" evidence="3">
    <location>
        <begin position="1"/>
        <end position="13"/>
    </location>
</feature>
<organism evidence="5 6">
    <name type="scientific">Myripristis murdjan</name>
    <name type="common">pinecone soldierfish</name>
    <dbReference type="NCBI Taxonomy" id="586833"/>
    <lineage>
        <taxon>Eukaryota</taxon>
        <taxon>Metazoa</taxon>
        <taxon>Chordata</taxon>
        <taxon>Craniata</taxon>
        <taxon>Vertebrata</taxon>
        <taxon>Euteleostomi</taxon>
        <taxon>Actinopterygii</taxon>
        <taxon>Neopterygii</taxon>
        <taxon>Teleostei</taxon>
        <taxon>Neoteleostei</taxon>
        <taxon>Acanthomorphata</taxon>
        <taxon>Holocentriformes</taxon>
        <taxon>Holocentridae</taxon>
        <taxon>Myripristis</taxon>
    </lineage>
</organism>
<evidence type="ECO:0000256" key="1">
    <source>
        <dbReference type="ARBA" id="ARBA00022734"/>
    </source>
</evidence>
<feature type="coiled-coil region" evidence="2">
    <location>
        <begin position="264"/>
        <end position="319"/>
    </location>
</feature>
<reference evidence="5" key="3">
    <citation type="submission" date="2025-09" db="UniProtKB">
        <authorList>
            <consortium name="Ensembl"/>
        </authorList>
    </citation>
    <scope>IDENTIFICATION</scope>
</reference>